<feature type="compositionally biased region" description="Polar residues" evidence="1">
    <location>
        <begin position="149"/>
        <end position="163"/>
    </location>
</feature>
<sequence>MSLCAKPKEEKSEGRMPGSVSCSALLLMFLFLHPLLFQHQYESFGKKSEPLSPNPSGSHENVKPILKKKFMYGDRKRKFTREENEGKSESAPDRKSSDEKTDRKSDEKEKKEKKDSSKKSEKDVKGTEGASAKQEEKRKPGTDGKLQDAKTQMTEARTLSATRPPSARAKPSYNEVTAIPGDLALLAAAEQMALDDKGDYDNFGPPAAK</sequence>
<keyword evidence="2" id="KW-0472">Membrane</keyword>
<dbReference type="AlphaFoldDB" id="A0A016RTP8"/>
<organism evidence="3 4">
    <name type="scientific">Ancylostoma ceylanicum</name>
    <dbReference type="NCBI Taxonomy" id="53326"/>
    <lineage>
        <taxon>Eukaryota</taxon>
        <taxon>Metazoa</taxon>
        <taxon>Ecdysozoa</taxon>
        <taxon>Nematoda</taxon>
        <taxon>Chromadorea</taxon>
        <taxon>Rhabditida</taxon>
        <taxon>Rhabditina</taxon>
        <taxon>Rhabditomorpha</taxon>
        <taxon>Strongyloidea</taxon>
        <taxon>Ancylostomatidae</taxon>
        <taxon>Ancylostomatinae</taxon>
        <taxon>Ancylostoma</taxon>
    </lineage>
</organism>
<evidence type="ECO:0000256" key="2">
    <source>
        <dbReference type="SAM" id="Phobius"/>
    </source>
</evidence>
<accession>A0A016RTP8</accession>
<feature type="compositionally biased region" description="Basic and acidic residues" evidence="1">
    <location>
        <begin position="133"/>
        <end position="148"/>
    </location>
</feature>
<dbReference type="OrthoDB" id="10550014at2759"/>
<proteinExistence type="predicted"/>
<name>A0A016RTP8_9BILA</name>
<gene>
    <name evidence="3" type="primary">Acey_s0377.g268</name>
    <name evidence="3" type="ORF">Y032_0377g268</name>
</gene>
<keyword evidence="2" id="KW-1133">Transmembrane helix</keyword>
<evidence type="ECO:0000256" key="1">
    <source>
        <dbReference type="SAM" id="MobiDB-lite"/>
    </source>
</evidence>
<feature type="region of interest" description="Disordered" evidence="1">
    <location>
        <begin position="45"/>
        <end position="172"/>
    </location>
</feature>
<feature type="compositionally biased region" description="Basic residues" evidence="1">
    <location>
        <begin position="65"/>
        <end position="79"/>
    </location>
</feature>
<evidence type="ECO:0000313" key="3">
    <source>
        <dbReference type="EMBL" id="EYB81671.1"/>
    </source>
</evidence>
<evidence type="ECO:0000313" key="4">
    <source>
        <dbReference type="Proteomes" id="UP000024635"/>
    </source>
</evidence>
<comment type="caution">
    <text evidence="3">The sequence shown here is derived from an EMBL/GenBank/DDBJ whole genome shotgun (WGS) entry which is preliminary data.</text>
</comment>
<dbReference type="Proteomes" id="UP000024635">
    <property type="component" value="Unassembled WGS sequence"/>
</dbReference>
<reference evidence="4" key="1">
    <citation type="journal article" date="2015" name="Nat. Genet.">
        <title>The genome and transcriptome of the zoonotic hookworm Ancylostoma ceylanicum identify infection-specific gene families.</title>
        <authorList>
            <person name="Schwarz E.M."/>
            <person name="Hu Y."/>
            <person name="Antoshechkin I."/>
            <person name="Miller M.M."/>
            <person name="Sternberg P.W."/>
            <person name="Aroian R.V."/>
        </authorList>
    </citation>
    <scope>NUCLEOTIDE SEQUENCE</scope>
    <source>
        <strain evidence="4">HY135</strain>
    </source>
</reference>
<feature type="transmembrane region" description="Helical" evidence="2">
    <location>
        <begin position="16"/>
        <end position="37"/>
    </location>
</feature>
<protein>
    <submittedName>
        <fullName evidence="3">Uncharacterized protein</fullName>
    </submittedName>
</protein>
<feature type="compositionally biased region" description="Basic and acidic residues" evidence="1">
    <location>
        <begin position="80"/>
        <end position="126"/>
    </location>
</feature>
<dbReference type="EMBL" id="JARK01001713">
    <property type="protein sequence ID" value="EYB81671.1"/>
    <property type="molecule type" value="Genomic_DNA"/>
</dbReference>
<keyword evidence="2" id="KW-0812">Transmembrane</keyword>
<keyword evidence="4" id="KW-1185">Reference proteome</keyword>